<comment type="caution">
    <text evidence="3">The sequence shown here is derived from an EMBL/GenBank/DDBJ whole genome shotgun (WGS) entry which is preliminary data.</text>
</comment>
<name>A0AA40KPS6_9HYME</name>
<evidence type="ECO:0000313" key="4">
    <source>
        <dbReference type="Proteomes" id="UP001177670"/>
    </source>
</evidence>
<feature type="transmembrane region" description="Helical" evidence="2">
    <location>
        <begin position="42"/>
        <end position="62"/>
    </location>
</feature>
<dbReference type="AlphaFoldDB" id="A0AA40KPS6"/>
<feature type="compositionally biased region" description="Basic and acidic residues" evidence="1">
    <location>
        <begin position="121"/>
        <end position="153"/>
    </location>
</feature>
<feature type="region of interest" description="Disordered" evidence="1">
    <location>
        <begin position="121"/>
        <end position="190"/>
    </location>
</feature>
<proteinExistence type="predicted"/>
<evidence type="ECO:0000313" key="3">
    <source>
        <dbReference type="EMBL" id="KAK1128278.1"/>
    </source>
</evidence>
<gene>
    <name evidence="3" type="ORF">K0M31_002748</name>
</gene>
<sequence>MEETRDENRKCRANIVVAKYLRRRERIDKPPEGMRIKLLETYSYLGINPLITFAIILITSAITSTIRCYDHPYPNITQRFEPQITTVTSGDRTEIASRSSECAHLQFTTVSSIAKGDEILSPKKDVRSSEKNHAKIIPDESNPEKKSPKEGEQSQRTFNFPPSVERDPPSSPLNFQSSPERSLHLPNVHKSSVLEKIAPFRVTN</sequence>
<keyword evidence="2" id="KW-1133">Transmembrane helix</keyword>
<accession>A0AA40KPS6</accession>
<evidence type="ECO:0000256" key="2">
    <source>
        <dbReference type="SAM" id="Phobius"/>
    </source>
</evidence>
<keyword evidence="2" id="KW-0472">Membrane</keyword>
<evidence type="ECO:0000256" key="1">
    <source>
        <dbReference type="SAM" id="MobiDB-lite"/>
    </source>
</evidence>
<keyword evidence="2" id="KW-0812">Transmembrane</keyword>
<keyword evidence="4" id="KW-1185">Reference proteome</keyword>
<protein>
    <submittedName>
        <fullName evidence="3">Uncharacterized protein</fullName>
    </submittedName>
</protein>
<reference evidence="3" key="1">
    <citation type="submission" date="2021-10" db="EMBL/GenBank/DDBJ databases">
        <title>Melipona bicolor Genome sequencing and assembly.</title>
        <authorList>
            <person name="Araujo N.S."/>
            <person name="Arias M.C."/>
        </authorList>
    </citation>
    <scope>NUCLEOTIDE SEQUENCE</scope>
    <source>
        <strain evidence="3">USP_2M_L1-L4_2017</strain>
        <tissue evidence="3">Whole body</tissue>
    </source>
</reference>
<organism evidence="3 4">
    <name type="scientific">Melipona bicolor</name>
    <dbReference type="NCBI Taxonomy" id="60889"/>
    <lineage>
        <taxon>Eukaryota</taxon>
        <taxon>Metazoa</taxon>
        <taxon>Ecdysozoa</taxon>
        <taxon>Arthropoda</taxon>
        <taxon>Hexapoda</taxon>
        <taxon>Insecta</taxon>
        <taxon>Pterygota</taxon>
        <taxon>Neoptera</taxon>
        <taxon>Endopterygota</taxon>
        <taxon>Hymenoptera</taxon>
        <taxon>Apocrita</taxon>
        <taxon>Aculeata</taxon>
        <taxon>Apoidea</taxon>
        <taxon>Anthophila</taxon>
        <taxon>Apidae</taxon>
        <taxon>Melipona</taxon>
    </lineage>
</organism>
<dbReference type="EMBL" id="JAHYIQ010000010">
    <property type="protein sequence ID" value="KAK1128278.1"/>
    <property type="molecule type" value="Genomic_DNA"/>
</dbReference>
<dbReference type="Proteomes" id="UP001177670">
    <property type="component" value="Unassembled WGS sequence"/>
</dbReference>